<organism evidence="2 3">
    <name type="scientific">Cylindrobasidium torrendii FP15055 ss-10</name>
    <dbReference type="NCBI Taxonomy" id="1314674"/>
    <lineage>
        <taxon>Eukaryota</taxon>
        <taxon>Fungi</taxon>
        <taxon>Dikarya</taxon>
        <taxon>Basidiomycota</taxon>
        <taxon>Agaricomycotina</taxon>
        <taxon>Agaricomycetes</taxon>
        <taxon>Agaricomycetidae</taxon>
        <taxon>Agaricales</taxon>
        <taxon>Marasmiineae</taxon>
        <taxon>Physalacriaceae</taxon>
        <taxon>Cylindrobasidium</taxon>
    </lineage>
</organism>
<dbReference type="Pfam" id="PF20515">
    <property type="entry name" value="2OG-FeII_Oxy_6"/>
    <property type="match status" value="1"/>
</dbReference>
<dbReference type="OrthoDB" id="3132747at2759"/>
<evidence type="ECO:0000313" key="2">
    <source>
        <dbReference type="EMBL" id="KIY61786.1"/>
    </source>
</evidence>
<sequence>MPSKEKYSILSGEQVVVGSSVNEDGRPDYLPKPATFMPLETVSNLIGNTVKLYDIRRSPDTFTRIEAKQKRLGRPLDASMPEFQDFTWISEPGVTYGMLDDRALPMAVRITPWEKVTSNQRKVMEILMEHTTMMQSIGNNASMNGGASAKDQKFKGKGEMYGMGWHLSQEPNTTVSRYASKKGEMGGVIEQETSGQLELVRSEYMNAFGSFLPGPMATMEAVAAEHNIPSFANWTWVGEPTEYTGANSLTITRRDFANALHRDNDFCSLAYGWWWVAEEFTAEVDGKSRIVFRLNPAFDHDCIPGGEFVWGEYNMGVRFQKAKGLVEIMWRGKEDPHGTLMGSEPPNATRFGTSIQLTKRGVDAIQAARRKSDPAIHIKPSHLFKVYLIYDGFVHASARSEEEATIHCRIGIRNSLGRNL</sequence>
<gene>
    <name evidence="2" type="ORF">CYLTODRAFT_447540</name>
</gene>
<dbReference type="Proteomes" id="UP000054007">
    <property type="component" value="Unassembled WGS sequence"/>
</dbReference>
<keyword evidence="3" id="KW-1185">Reference proteome</keyword>
<protein>
    <recommendedName>
        <fullName evidence="1">Tet-like 2OG-Fe(II) oxygenase domain-containing protein</fullName>
    </recommendedName>
</protein>
<evidence type="ECO:0000313" key="3">
    <source>
        <dbReference type="Proteomes" id="UP000054007"/>
    </source>
</evidence>
<dbReference type="EMBL" id="KN880871">
    <property type="protein sequence ID" value="KIY61786.1"/>
    <property type="molecule type" value="Genomic_DNA"/>
</dbReference>
<reference evidence="2 3" key="1">
    <citation type="journal article" date="2015" name="Fungal Genet. Biol.">
        <title>Evolution of novel wood decay mechanisms in Agaricales revealed by the genome sequences of Fistulina hepatica and Cylindrobasidium torrendii.</title>
        <authorList>
            <person name="Floudas D."/>
            <person name="Held B.W."/>
            <person name="Riley R."/>
            <person name="Nagy L.G."/>
            <person name="Koehler G."/>
            <person name="Ransdell A.S."/>
            <person name="Younus H."/>
            <person name="Chow J."/>
            <person name="Chiniquy J."/>
            <person name="Lipzen A."/>
            <person name="Tritt A."/>
            <person name="Sun H."/>
            <person name="Haridas S."/>
            <person name="LaButti K."/>
            <person name="Ohm R.A."/>
            <person name="Kues U."/>
            <person name="Blanchette R.A."/>
            <person name="Grigoriev I.V."/>
            <person name="Minto R.E."/>
            <person name="Hibbett D.S."/>
        </authorList>
    </citation>
    <scope>NUCLEOTIDE SEQUENCE [LARGE SCALE GENOMIC DNA]</scope>
    <source>
        <strain evidence="2 3">FP15055 ss-10</strain>
    </source>
</reference>
<feature type="domain" description="Tet-like 2OG-Fe(II) oxygenase" evidence="1">
    <location>
        <begin position="130"/>
        <end position="341"/>
    </location>
</feature>
<dbReference type="AlphaFoldDB" id="A0A0D7AWY2"/>
<accession>A0A0D7AWY2</accession>
<proteinExistence type="predicted"/>
<dbReference type="InterPro" id="IPR046798">
    <property type="entry name" value="2OG-FeII_Oxy_6"/>
</dbReference>
<name>A0A0D7AWY2_9AGAR</name>
<evidence type="ECO:0000259" key="1">
    <source>
        <dbReference type="Pfam" id="PF20515"/>
    </source>
</evidence>